<dbReference type="Pfam" id="PF01650">
    <property type="entry name" value="Peptidase_C13"/>
    <property type="match status" value="1"/>
</dbReference>
<proteinExistence type="predicted"/>
<protein>
    <submittedName>
        <fullName evidence="3">Peptidase C13</fullName>
    </submittedName>
</protein>
<organism evidence="3 4">
    <name type="scientific">Sphingomonas aracearum</name>
    <dbReference type="NCBI Taxonomy" id="2283317"/>
    <lineage>
        <taxon>Bacteria</taxon>
        <taxon>Pseudomonadati</taxon>
        <taxon>Pseudomonadota</taxon>
        <taxon>Alphaproteobacteria</taxon>
        <taxon>Sphingomonadales</taxon>
        <taxon>Sphingomonadaceae</taxon>
        <taxon>Sphingomonas</taxon>
    </lineage>
</organism>
<name>A0A369VWV4_9SPHN</name>
<dbReference type="Proteomes" id="UP000253918">
    <property type="component" value="Unassembled WGS sequence"/>
</dbReference>
<feature type="signal peptide" evidence="2">
    <location>
        <begin position="1"/>
        <end position="22"/>
    </location>
</feature>
<evidence type="ECO:0000256" key="2">
    <source>
        <dbReference type="SAM" id="SignalP"/>
    </source>
</evidence>
<dbReference type="PROSITE" id="PS51257">
    <property type="entry name" value="PROKAR_LIPOPROTEIN"/>
    <property type="match status" value="1"/>
</dbReference>
<evidence type="ECO:0000313" key="3">
    <source>
        <dbReference type="EMBL" id="RDE06864.1"/>
    </source>
</evidence>
<keyword evidence="2" id="KW-0732">Signal</keyword>
<evidence type="ECO:0000256" key="1">
    <source>
        <dbReference type="SAM" id="MobiDB-lite"/>
    </source>
</evidence>
<dbReference type="OrthoDB" id="345222at2"/>
<sequence length="335" mass="35148">MRRIRRVLACGLVALACGSALSAPLSAPPRAPAQQAGYTPPQHNADPPPIGAFERLADQGLSTERGRPAGWALAEHRRLDKALAPLLPQRKGVVDAYVLSVALDSDPVFGREAREAARVLSRRYDAAGRTVTLAGSDGAAPSPLPIGSPPAIEAALARIAELMDPAEDVLVLYTTSHGAPFGIVYSDGDEGYGAISPARLWSMLDDLHLRRRLVILSACFSGVFVPMLASDDSVILTAASATRSSFGCQADSDWTFFGDALVNHGLRKAQPLAVAAREASGLIAAWEGKGKLEPSQPQVAIGSRAGAWLDALDRRAPKAATAPVGTPAVTLLDRM</sequence>
<dbReference type="RefSeq" id="WP_114686443.1">
    <property type="nucleotide sequence ID" value="NZ_QQNB01000001.1"/>
</dbReference>
<dbReference type="GO" id="GO:0006508">
    <property type="term" value="P:proteolysis"/>
    <property type="evidence" value="ECO:0007669"/>
    <property type="project" value="InterPro"/>
</dbReference>
<dbReference type="AlphaFoldDB" id="A0A369VWV4"/>
<dbReference type="InterPro" id="IPR001096">
    <property type="entry name" value="Peptidase_C13"/>
</dbReference>
<comment type="caution">
    <text evidence="3">The sequence shown here is derived from an EMBL/GenBank/DDBJ whole genome shotgun (WGS) entry which is preliminary data.</text>
</comment>
<dbReference type="SUPFAM" id="SSF52129">
    <property type="entry name" value="Caspase-like"/>
    <property type="match status" value="1"/>
</dbReference>
<dbReference type="GO" id="GO:0008233">
    <property type="term" value="F:peptidase activity"/>
    <property type="evidence" value="ECO:0007669"/>
    <property type="project" value="InterPro"/>
</dbReference>
<feature type="chain" id="PRO_5016894452" evidence="2">
    <location>
        <begin position="23"/>
        <end position="335"/>
    </location>
</feature>
<dbReference type="Gene3D" id="3.40.50.1460">
    <property type="match status" value="1"/>
</dbReference>
<reference evidence="3 4" key="1">
    <citation type="submission" date="2018-07" db="EMBL/GenBank/DDBJ databases">
        <title>a novel species of Sphingomonas isolated from the rhizosphere soil of Araceae plant.</title>
        <authorList>
            <person name="Zhiyong W."/>
            <person name="Qinglan Z."/>
            <person name="Zhiwei F."/>
            <person name="Ding X."/>
            <person name="Gejiao W."/>
            <person name="Shixue Z."/>
        </authorList>
    </citation>
    <scope>NUCLEOTIDE SEQUENCE [LARGE SCALE GENOMIC DNA]</scope>
    <source>
        <strain evidence="3 4">WZY 27</strain>
    </source>
</reference>
<accession>A0A369VWV4</accession>
<keyword evidence="4" id="KW-1185">Reference proteome</keyword>
<gene>
    <name evidence="3" type="ORF">DVW87_04095</name>
</gene>
<evidence type="ECO:0000313" key="4">
    <source>
        <dbReference type="Proteomes" id="UP000253918"/>
    </source>
</evidence>
<dbReference type="InterPro" id="IPR029030">
    <property type="entry name" value="Caspase-like_dom_sf"/>
</dbReference>
<feature type="region of interest" description="Disordered" evidence="1">
    <location>
        <begin position="26"/>
        <end position="47"/>
    </location>
</feature>
<dbReference type="EMBL" id="QQNB01000001">
    <property type="protein sequence ID" value="RDE06864.1"/>
    <property type="molecule type" value="Genomic_DNA"/>
</dbReference>